<name>A0A022QEH7_ERYGU</name>
<dbReference type="eggNOG" id="KOG1051">
    <property type="taxonomic scope" value="Eukaryota"/>
</dbReference>
<dbReference type="PANTHER" id="PTHR11638">
    <property type="entry name" value="ATP-DEPENDENT CLP PROTEASE"/>
    <property type="match status" value="1"/>
</dbReference>
<feature type="domain" description="ATPase AAA-type core" evidence="4">
    <location>
        <begin position="252"/>
        <end position="295"/>
    </location>
</feature>
<dbReference type="GO" id="GO:0016887">
    <property type="term" value="F:ATP hydrolysis activity"/>
    <property type="evidence" value="ECO:0007669"/>
    <property type="project" value="InterPro"/>
</dbReference>
<organism evidence="5 6">
    <name type="scientific">Erythranthe guttata</name>
    <name type="common">Yellow monkey flower</name>
    <name type="synonym">Mimulus guttatus</name>
    <dbReference type="NCBI Taxonomy" id="4155"/>
    <lineage>
        <taxon>Eukaryota</taxon>
        <taxon>Viridiplantae</taxon>
        <taxon>Streptophyta</taxon>
        <taxon>Embryophyta</taxon>
        <taxon>Tracheophyta</taxon>
        <taxon>Spermatophyta</taxon>
        <taxon>Magnoliopsida</taxon>
        <taxon>eudicotyledons</taxon>
        <taxon>Gunneridae</taxon>
        <taxon>Pentapetalae</taxon>
        <taxon>asterids</taxon>
        <taxon>lamiids</taxon>
        <taxon>Lamiales</taxon>
        <taxon>Phrymaceae</taxon>
        <taxon>Erythranthe</taxon>
    </lineage>
</organism>
<keyword evidence="6" id="KW-1185">Reference proteome</keyword>
<dbReference type="SUPFAM" id="SSF52540">
    <property type="entry name" value="P-loop containing nucleoside triphosphate hydrolases"/>
    <property type="match status" value="1"/>
</dbReference>
<dbReference type="InterPro" id="IPR003959">
    <property type="entry name" value="ATPase_AAA_core"/>
</dbReference>
<dbReference type="InterPro" id="IPR027417">
    <property type="entry name" value="P-loop_NTPase"/>
</dbReference>
<accession>A0A022QEH7</accession>
<dbReference type="Pfam" id="PF07724">
    <property type="entry name" value="AAA_2"/>
    <property type="match status" value="1"/>
</dbReference>
<protein>
    <recommendedName>
        <fullName evidence="4">ATPase AAA-type core domain-containing protein</fullName>
    </recommendedName>
</protein>
<sequence>MEENAAVMLNGAKPKLQKKYGVSISAAAVDLAVRGLKPFASELYPEDGPPQKCVRILEDACKLVQTKFGNFGDEIEFNEKVYELGRSVVELIELYRDNSFDSRFWVDRLRSERDSASIHMNDFITRWDFIRSPLFGDTSTENFRSLRDHAASFNWTETNLNEVVGAVDQFLVDTRRSQVLRFKSLLTVEACHVAEVISRLTDVPLTQIIPSNINNHKKKAIEMTNKRVVNQERVVNEIFEILASKKPIVTKRPRGSFLLVGPTGVGKREIAKAVALHWYCDASRLVEIDMSEYTEPPMKSSPTYDLSESWYIP</sequence>
<gene>
    <name evidence="5" type="ORF">MIMGU_mgv1a010412mg</name>
</gene>
<dbReference type="GO" id="GO:0005524">
    <property type="term" value="F:ATP binding"/>
    <property type="evidence" value="ECO:0007669"/>
    <property type="project" value="UniProtKB-KW"/>
</dbReference>
<evidence type="ECO:0000256" key="3">
    <source>
        <dbReference type="SAM" id="MobiDB-lite"/>
    </source>
</evidence>
<keyword evidence="1" id="KW-0547">Nucleotide-binding</keyword>
<evidence type="ECO:0000313" key="5">
    <source>
        <dbReference type="EMBL" id="EYU26366.1"/>
    </source>
</evidence>
<dbReference type="InterPro" id="IPR050130">
    <property type="entry name" value="ClpA_ClpB"/>
</dbReference>
<proteinExistence type="predicted"/>
<dbReference type="Gene3D" id="3.40.50.300">
    <property type="entry name" value="P-loop containing nucleotide triphosphate hydrolases"/>
    <property type="match status" value="1"/>
</dbReference>
<dbReference type="AlphaFoldDB" id="A0A022QEH7"/>
<evidence type="ECO:0000313" key="6">
    <source>
        <dbReference type="Proteomes" id="UP000030748"/>
    </source>
</evidence>
<dbReference type="STRING" id="4155.A0A022QEH7"/>
<dbReference type="PANTHER" id="PTHR11638:SF18">
    <property type="entry name" value="HEAT SHOCK PROTEIN 104"/>
    <property type="match status" value="1"/>
</dbReference>
<evidence type="ECO:0000256" key="1">
    <source>
        <dbReference type="ARBA" id="ARBA00022741"/>
    </source>
</evidence>
<keyword evidence="2" id="KW-0067">ATP-binding</keyword>
<dbReference type="EMBL" id="KI631699">
    <property type="protein sequence ID" value="EYU26366.1"/>
    <property type="molecule type" value="Genomic_DNA"/>
</dbReference>
<evidence type="ECO:0000256" key="2">
    <source>
        <dbReference type="ARBA" id="ARBA00022840"/>
    </source>
</evidence>
<reference evidence="5 6" key="1">
    <citation type="journal article" date="2013" name="Proc. Natl. Acad. Sci. U.S.A.">
        <title>Fine-scale variation in meiotic recombination in Mimulus inferred from population shotgun sequencing.</title>
        <authorList>
            <person name="Hellsten U."/>
            <person name="Wright K.M."/>
            <person name="Jenkins J."/>
            <person name="Shu S."/>
            <person name="Yuan Y."/>
            <person name="Wessler S.R."/>
            <person name="Schmutz J."/>
            <person name="Willis J.H."/>
            <person name="Rokhsar D.S."/>
        </authorList>
    </citation>
    <scope>NUCLEOTIDE SEQUENCE [LARGE SCALE GENOMIC DNA]</scope>
    <source>
        <strain evidence="6">cv. DUN x IM62</strain>
    </source>
</reference>
<dbReference type="Proteomes" id="UP000030748">
    <property type="component" value="Unassembled WGS sequence"/>
</dbReference>
<feature type="region of interest" description="Disordered" evidence="3">
    <location>
        <begin position="294"/>
        <end position="313"/>
    </location>
</feature>
<evidence type="ECO:0000259" key="4">
    <source>
        <dbReference type="Pfam" id="PF07724"/>
    </source>
</evidence>